<evidence type="ECO:0000256" key="10">
    <source>
        <dbReference type="SAM" id="SignalP"/>
    </source>
</evidence>
<evidence type="ECO:0000256" key="4">
    <source>
        <dbReference type="ARBA" id="ARBA00022692"/>
    </source>
</evidence>
<evidence type="ECO:0000256" key="6">
    <source>
        <dbReference type="ARBA" id="ARBA00023136"/>
    </source>
</evidence>
<dbReference type="PROSITE" id="PS52016">
    <property type="entry name" value="TONB_DEPENDENT_REC_3"/>
    <property type="match status" value="1"/>
</dbReference>
<dbReference type="RefSeq" id="WP_108688023.1">
    <property type="nucleotide sequence ID" value="NZ_QCYK01000002.1"/>
</dbReference>
<feature type="domain" description="TonB-dependent receptor-like beta-barrel" evidence="11">
    <location>
        <begin position="408"/>
        <end position="964"/>
    </location>
</feature>
<dbReference type="OrthoDB" id="899266at2"/>
<dbReference type="AlphaFoldDB" id="A0A2T7BIS8"/>
<dbReference type="InterPro" id="IPR008969">
    <property type="entry name" value="CarboxyPept-like_regulatory"/>
</dbReference>
<evidence type="ECO:0000256" key="2">
    <source>
        <dbReference type="ARBA" id="ARBA00022448"/>
    </source>
</evidence>
<dbReference type="InterPro" id="IPR023997">
    <property type="entry name" value="TonB-dep_OMP_SusC/RagA_CS"/>
</dbReference>
<comment type="similarity">
    <text evidence="8 9">Belongs to the TonB-dependent receptor family.</text>
</comment>
<dbReference type="InterPro" id="IPR036942">
    <property type="entry name" value="Beta-barrel_TonB_sf"/>
</dbReference>
<protein>
    <recommendedName>
        <fullName evidence="15">SusC/RagA family TonB-linked outer membrane protein</fullName>
    </recommendedName>
</protein>
<keyword evidence="7 8" id="KW-0998">Cell outer membrane</keyword>
<accession>A0A2T7BIS8</accession>
<keyword evidence="14" id="KW-1185">Reference proteome</keyword>
<dbReference type="EMBL" id="QCYK01000002">
    <property type="protein sequence ID" value="PUZ26185.1"/>
    <property type="molecule type" value="Genomic_DNA"/>
</dbReference>
<organism evidence="13 14">
    <name type="scientific">Chitinophaga parva</name>
    <dbReference type="NCBI Taxonomy" id="2169414"/>
    <lineage>
        <taxon>Bacteria</taxon>
        <taxon>Pseudomonadati</taxon>
        <taxon>Bacteroidota</taxon>
        <taxon>Chitinophagia</taxon>
        <taxon>Chitinophagales</taxon>
        <taxon>Chitinophagaceae</taxon>
        <taxon>Chitinophaga</taxon>
    </lineage>
</organism>
<keyword evidence="6 8" id="KW-0472">Membrane</keyword>
<dbReference type="NCBIfam" id="TIGR04057">
    <property type="entry name" value="SusC_RagA_signa"/>
    <property type="match status" value="1"/>
</dbReference>
<comment type="caution">
    <text evidence="13">The sequence shown here is derived from an EMBL/GenBank/DDBJ whole genome shotgun (WGS) entry which is preliminary data.</text>
</comment>
<evidence type="ECO:0000256" key="7">
    <source>
        <dbReference type="ARBA" id="ARBA00023237"/>
    </source>
</evidence>
<dbReference type="Pfam" id="PF07715">
    <property type="entry name" value="Plug"/>
    <property type="match status" value="1"/>
</dbReference>
<dbReference type="SUPFAM" id="SSF49464">
    <property type="entry name" value="Carboxypeptidase regulatory domain-like"/>
    <property type="match status" value="1"/>
</dbReference>
<dbReference type="Gene3D" id="2.40.170.20">
    <property type="entry name" value="TonB-dependent receptor, beta-barrel domain"/>
    <property type="match status" value="1"/>
</dbReference>
<dbReference type="InterPro" id="IPR000531">
    <property type="entry name" value="Beta-barrel_TonB"/>
</dbReference>
<evidence type="ECO:0000313" key="13">
    <source>
        <dbReference type="EMBL" id="PUZ26185.1"/>
    </source>
</evidence>
<keyword evidence="2 8" id="KW-0813">Transport</keyword>
<sequence>MTKRLLCFLLFLLPLYALAQVKISGVVRSQADRTPLEGVTVVVKETQTMVLSGKDGHFSIAAKPGQTLHFSYVGFTAQDVSVPATPDGPLQVQLPETKEKLNEVVVVGYGTQKKVNLTGAVGVVTAAKLQDRPVTNVTNALQGTVSGVTVVSSNGQPGKDNGTIRVRGIGTLNNSDPMVVVDGIISSMNDVNPNDIESISVLKDAASAAIYGSRAANGVILITTKKGKKGTAQVQYNMYVGQQKATRLPDFLPSWQAASLYNETLQNEGKPIRYTDEEIQKFKDGSDPYNYPNTDWLGLFYKGSGFQQNHYASVNGGTDKTQYMFSLGYYDQDGIVKKSDAQRYTMRFNLDTRVTDKFRVSANLAYTYNPVNEPSNPYTGDFSQLFRQINRISPIIPYKYANGHYGYIGDGSPMAWLESPSFNHLAANYLVGNTTADLEIVKGLHLRPTLGYRLITDQNKKFLSDIQYYNAQGTPTLYQGPNSLTDHDDQTRVVTLQGVIDYGKTWGDHNFKILGGYSQEYTKYSELEGYRKGFLNNSLSELNAGPTDGQKATGYGYEVALQSFFGRVNYDYKGKYLLEGNLRYDASSRFASDNRWGLFPSVSAGWRVSEESFFEPLKNTVSNLKVRASWGQLGNQNLDAIVDADGNKLGVYPYITSVSAGQNYSFNNTIAAGVAPTKGANAAITWETTTETDFGIDAGFLHDALNVSADYFIKNTDNILLNVPVSSTYGLTAPIQNAGSVQNKGFEISADYHNHVGDFTYSVGANTAFIRNKVTDLHGTGPIISGVTYKQVGEPINSFYGYQATGIFQTQDEVDKHATQSGGKIAPGDIAYKDQNNDGVIDGNDRVYLGSYFPKMTYGINLGLGWKGIDVSAFFQGAAGVKGYVEGEVLGQTSNGAGKPTSALLDRWTPENHSTAFPRLWSTYTQNDALQTPSSFWVRNANYLRLKNLQIGYNLPAAWLHAVRLQKVRFYYSGQNIWTHTAFYSWIDPEAPAGERGYTYPQVKVNTLGLNVTF</sequence>
<proteinExistence type="inferred from homology"/>
<evidence type="ECO:0000259" key="11">
    <source>
        <dbReference type="Pfam" id="PF00593"/>
    </source>
</evidence>
<feature type="signal peptide" evidence="10">
    <location>
        <begin position="1"/>
        <end position="19"/>
    </location>
</feature>
<dbReference type="NCBIfam" id="TIGR04056">
    <property type="entry name" value="OMP_RagA_SusC"/>
    <property type="match status" value="1"/>
</dbReference>
<evidence type="ECO:0000256" key="8">
    <source>
        <dbReference type="PROSITE-ProRule" id="PRU01360"/>
    </source>
</evidence>
<evidence type="ECO:0000259" key="12">
    <source>
        <dbReference type="Pfam" id="PF07715"/>
    </source>
</evidence>
<evidence type="ECO:0000256" key="9">
    <source>
        <dbReference type="RuleBase" id="RU003357"/>
    </source>
</evidence>
<evidence type="ECO:0000313" key="14">
    <source>
        <dbReference type="Proteomes" id="UP000244450"/>
    </source>
</evidence>
<gene>
    <name evidence="13" type="ORF">DCC81_18290</name>
</gene>
<dbReference type="InterPro" id="IPR012910">
    <property type="entry name" value="Plug_dom"/>
</dbReference>
<keyword evidence="10" id="KW-0732">Signal</keyword>
<dbReference type="Pfam" id="PF13715">
    <property type="entry name" value="CarbopepD_reg_2"/>
    <property type="match status" value="1"/>
</dbReference>
<evidence type="ECO:0000256" key="5">
    <source>
        <dbReference type="ARBA" id="ARBA00023077"/>
    </source>
</evidence>
<dbReference type="SUPFAM" id="SSF56935">
    <property type="entry name" value="Porins"/>
    <property type="match status" value="1"/>
</dbReference>
<reference evidence="13 14" key="1">
    <citation type="submission" date="2018-04" db="EMBL/GenBank/DDBJ databases">
        <title>Chitinophaga fuyangensis sp. nov., isolated from soil in a chemical factory.</title>
        <authorList>
            <person name="Chen K."/>
        </authorList>
    </citation>
    <scope>NUCLEOTIDE SEQUENCE [LARGE SCALE GENOMIC DNA]</scope>
    <source>
        <strain evidence="13 14">LY-1</strain>
    </source>
</reference>
<dbReference type="InterPro" id="IPR039426">
    <property type="entry name" value="TonB-dep_rcpt-like"/>
</dbReference>
<dbReference type="FunFam" id="2.170.130.10:FF:000003">
    <property type="entry name" value="SusC/RagA family TonB-linked outer membrane protein"/>
    <property type="match status" value="1"/>
</dbReference>
<dbReference type="Gene3D" id="2.60.40.1120">
    <property type="entry name" value="Carboxypeptidase-like, regulatory domain"/>
    <property type="match status" value="1"/>
</dbReference>
<dbReference type="InterPro" id="IPR037066">
    <property type="entry name" value="Plug_dom_sf"/>
</dbReference>
<dbReference type="Pfam" id="PF00593">
    <property type="entry name" value="TonB_dep_Rec_b-barrel"/>
    <property type="match status" value="1"/>
</dbReference>
<dbReference type="Proteomes" id="UP000244450">
    <property type="component" value="Unassembled WGS sequence"/>
</dbReference>
<keyword evidence="3 8" id="KW-1134">Transmembrane beta strand</keyword>
<evidence type="ECO:0008006" key="15">
    <source>
        <dbReference type="Google" id="ProtNLM"/>
    </source>
</evidence>
<dbReference type="GO" id="GO:0009279">
    <property type="term" value="C:cell outer membrane"/>
    <property type="evidence" value="ECO:0007669"/>
    <property type="project" value="UniProtKB-SubCell"/>
</dbReference>
<name>A0A2T7BIS8_9BACT</name>
<dbReference type="Gene3D" id="2.170.130.10">
    <property type="entry name" value="TonB-dependent receptor, plug domain"/>
    <property type="match status" value="1"/>
</dbReference>
<feature type="chain" id="PRO_5015457421" description="SusC/RagA family TonB-linked outer membrane protein" evidence="10">
    <location>
        <begin position="20"/>
        <end position="1014"/>
    </location>
</feature>
<feature type="domain" description="TonB-dependent receptor plug" evidence="12">
    <location>
        <begin position="114"/>
        <end position="219"/>
    </location>
</feature>
<evidence type="ECO:0000256" key="1">
    <source>
        <dbReference type="ARBA" id="ARBA00004571"/>
    </source>
</evidence>
<evidence type="ECO:0000256" key="3">
    <source>
        <dbReference type="ARBA" id="ARBA00022452"/>
    </source>
</evidence>
<keyword evidence="4 8" id="KW-0812">Transmembrane</keyword>
<dbReference type="InterPro" id="IPR023996">
    <property type="entry name" value="TonB-dep_OMP_SusC/RagA"/>
</dbReference>
<keyword evidence="5 9" id="KW-0798">TonB box</keyword>
<comment type="subcellular location">
    <subcellularLocation>
        <location evidence="1 8">Cell outer membrane</location>
        <topology evidence="1 8">Multi-pass membrane protein</topology>
    </subcellularLocation>
</comment>